<dbReference type="GO" id="GO:0030424">
    <property type="term" value="C:axon"/>
    <property type="evidence" value="ECO:0007669"/>
    <property type="project" value="TreeGrafter"/>
</dbReference>
<dbReference type="Pfam" id="PF13927">
    <property type="entry name" value="Ig_3"/>
    <property type="match status" value="3"/>
</dbReference>
<dbReference type="CDD" id="cd00063">
    <property type="entry name" value="FN3"/>
    <property type="match status" value="4"/>
</dbReference>
<evidence type="ECO:0000256" key="8">
    <source>
        <dbReference type="ARBA" id="ARBA00022989"/>
    </source>
</evidence>
<keyword evidence="7" id="KW-0130">Cell adhesion</keyword>
<sequence length="1173" mass="130085">MDRKRSCTLCGGAVMLLLLGHMINALEVPLDPKVLEGLPQPPTITHQSPKDYIIDPRENIIIHCEAKGKPHPSFSWTRNGTHFDAEKDSKVIMKPNSGTLVIDISGEKVEAYEGVYQCIARNEHGSALSNNIVIRQSRSPLWSKERIEPITVQRGMSLVLQCRPPAGLPPPIIFWMDNNFQRLPQNSRVSQALNGDLYFSNVLMDDNRNDYICYARFPHTQTIQQKQPITVNVLDNSPSGERAPTFMQPPGMHSTSMVLKGDTLQLECIADGLPTPDISWSKVNGDLPSGRFSFHSFQKTLKITEVTDADGGDYRCLARNRLGSNHHIITVVVRAAPFWISAPQNLILAPKESGMLTCRADGNPKPTVTWSVNGIPIENSHKDPSRKIENGNIILSDVQTGSSAVYQCNASNEYGYLLGNAFVSVLAEPPRVLTPPNHVYSVITNSRALLDCASFGSPLPKITWFKNGQSVLDGDLYIIHKNNTLEINVARPVHSGKYTCIASNSLGNKENHVYLEVKEPTRILRQPEYKVVQRNGMAEFECKVKHDPTLFPSMIWLKDNMELPDDSRFEVGSDSLTIHDVREDDEGNYTCIRNTTLDQDSASAMLTVVEATPTPPIIMEQPDPPRDLELTDQREHSVRLTWTPGDENNSPIQLFLIQYEDSLHEPGVWVNMTEVSGTSTTAHLELSPYVYYSFRVLALNEVGLSEPSAPSRQYRTNPAQPEVNPSDVEVIGTSPDSITITWRELTGLESNGPGLQYKVSWRQKDVDQQWTSLPLANVSQYVVTGTPTFTPYEVTVQAVNEYGPGPSPEVVLGYSGEDLPTVAPENVKVYVQNWTLAEVSWDAVPLSTVQGRLNGYKVSYWKLRSLQKQDPEPKKPQELIFQGNETEGLLFGLHPYSQYNLNIRAFNGKGDGPTSSNQIFETPEGVPGPPADLKVENLNLDSLIVKWAPPVEHNGHLTGYLLKYQPINTTDKLGPLKELLLAANETSITLDNLKHSTRYKFYLNAKTVKGAGPTVTEEGVTIMDEAMTSKQVDIATQGWFIGLMCAIALLILVLLIVCFIKRNKGGKYPVKEKEDAHQDPEIQPMKEDDGTFGEYSDTEDHKPLKGSRTPSNGTVKKDDSDDSLVDYGEGGDGQFNEDGSFIGQYSGKKEKDTAEGNESSEAPSPVNAMNSFV</sequence>
<comment type="subcellular location">
    <subcellularLocation>
        <location evidence="1">Cell membrane</location>
        <topology evidence="1">Single-pass type I membrane protein</topology>
    </subcellularLocation>
</comment>
<dbReference type="SMR" id="A0A9Q9X5N3"/>
<feature type="domain" description="Ig-like" evidence="16">
    <location>
        <begin position="42"/>
        <end position="129"/>
    </location>
</feature>
<dbReference type="InterPro" id="IPR007110">
    <property type="entry name" value="Ig-like_dom"/>
</dbReference>
<dbReference type="Pfam" id="PF07679">
    <property type="entry name" value="I-set"/>
    <property type="match status" value="2"/>
</dbReference>
<feature type="domain" description="Ig-like" evidence="16">
    <location>
        <begin position="520"/>
        <end position="607"/>
    </location>
</feature>
<dbReference type="FunFam" id="2.60.40.10:FF:000238">
    <property type="entry name" value="Neuronal cell adhesion molecule"/>
    <property type="match status" value="1"/>
</dbReference>
<dbReference type="GeneID" id="109066988"/>
<dbReference type="GO" id="GO:0005886">
    <property type="term" value="C:plasma membrane"/>
    <property type="evidence" value="ECO:0007669"/>
    <property type="project" value="UniProtKB-SubCell"/>
</dbReference>
<dbReference type="Pfam" id="PF13882">
    <property type="entry name" value="Bravo_FIGEY"/>
    <property type="match status" value="1"/>
</dbReference>
<dbReference type="GO" id="GO:0007411">
    <property type="term" value="P:axon guidance"/>
    <property type="evidence" value="ECO:0007669"/>
    <property type="project" value="TreeGrafter"/>
</dbReference>
<feature type="region of interest" description="Disordered" evidence="13">
    <location>
        <begin position="1069"/>
        <end position="1173"/>
    </location>
</feature>
<dbReference type="GO" id="GO:0007420">
    <property type="term" value="P:brain development"/>
    <property type="evidence" value="ECO:0007669"/>
    <property type="project" value="TreeGrafter"/>
</dbReference>
<proteinExistence type="inferred from homology"/>
<evidence type="ECO:0000256" key="6">
    <source>
        <dbReference type="ARBA" id="ARBA00022737"/>
    </source>
</evidence>
<dbReference type="PANTHER" id="PTHR44170">
    <property type="entry name" value="PROTEIN SIDEKICK"/>
    <property type="match status" value="1"/>
</dbReference>
<evidence type="ECO:0000256" key="10">
    <source>
        <dbReference type="ARBA" id="ARBA00023157"/>
    </source>
</evidence>
<keyword evidence="6" id="KW-0677">Repeat</keyword>
<accession>A0A9Q9X5N3</accession>
<keyword evidence="9 14" id="KW-0472">Membrane</keyword>
<dbReference type="InterPro" id="IPR003598">
    <property type="entry name" value="Ig_sub2"/>
</dbReference>
<dbReference type="FunFam" id="2.60.40.10:FF:000114">
    <property type="entry name" value="Neuronal cell adhesion molecule"/>
    <property type="match status" value="1"/>
</dbReference>
<dbReference type="FunFam" id="2.60.40.10:FF:000078">
    <property type="entry name" value="Neuronal cell adhesion molecule"/>
    <property type="match status" value="1"/>
</dbReference>
<keyword evidence="5 15" id="KW-0732">Signal</keyword>
<evidence type="ECO:0000256" key="15">
    <source>
        <dbReference type="SAM" id="SignalP"/>
    </source>
</evidence>
<dbReference type="PANTHER" id="PTHR44170:SF15">
    <property type="entry name" value="NEURONAL CELL ADHESION MOLECULE"/>
    <property type="match status" value="1"/>
</dbReference>
<organism evidence="18">
    <name type="scientific">Cyprinus carpio</name>
    <name type="common">Common carp</name>
    <dbReference type="NCBI Taxonomy" id="7962"/>
    <lineage>
        <taxon>Eukaryota</taxon>
        <taxon>Metazoa</taxon>
        <taxon>Chordata</taxon>
        <taxon>Craniata</taxon>
        <taxon>Vertebrata</taxon>
        <taxon>Euteleostomi</taxon>
        <taxon>Actinopterygii</taxon>
        <taxon>Neopterygii</taxon>
        <taxon>Teleostei</taxon>
        <taxon>Ostariophysi</taxon>
        <taxon>Cypriniformes</taxon>
        <taxon>Cyprinidae</taxon>
        <taxon>Cyprininae</taxon>
        <taxon>Cyprinus</taxon>
    </lineage>
</organism>
<dbReference type="SMART" id="SM00409">
    <property type="entry name" value="IG"/>
    <property type="match status" value="6"/>
</dbReference>
<evidence type="ECO:0000256" key="5">
    <source>
        <dbReference type="ARBA" id="ARBA00022729"/>
    </source>
</evidence>
<feature type="domain" description="Fibronectin type-III" evidence="17">
    <location>
        <begin position="823"/>
        <end position="925"/>
    </location>
</feature>
<dbReference type="InterPro" id="IPR026966">
    <property type="entry name" value="Neurofascin/L1/NrCAM_C"/>
</dbReference>
<dbReference type="PROSITE" id="PS50853">
    <property type="entry name" value="FN3"/>
    <property type="match status" value="4"/>
</dbReference>
<feature type="compositionally biased region" description="Polar residues" evidence="13">
    <location>
        <begin position="708"/>
        <end position="719"/>
    </location>
</feature>
<dbReference type="AlphaFoldDB" id="A0A9Q9X5N3"/>
<evidence type="ECO:0000256" key="9">
    <source>
        <dbReference type="ARBA" id="ARBA00023136"/>
    </source>
</evidence>
<feature type="region of interest" description="Disordered" evidence="13">
    <location>
        <begin position="706"/>
        <end position="730"/>
    </location>
</feature>
<dbReference type="SMART" id="SM00060">
    <property type="entry name" value="FN3"/>
    <property type="match status" value="4"/>
</dbReference>
<keyword evidence="11" id="KW-0325">Glycoprotein</keyword>
<dbReference type="RefSeq" id="XP_042595697.1">
    <property type="nucleotide sequence ID" value="XM_042739763.1"/>
</dbReference>
<feature type="signal peptide" evidence="15">
    <location>
        <begin position="1"/>
        <end position="25"/>
    </location>
</feature>
<keyword evidence="8 14" id="KW-1133">Transmembrane helix</keyword>
<dbReference type="SMART" id="SM00408">
    <property type="entry name" value="IGc2"/>
    <property type="match status" value="6"/>
</dbReference>
<reference evidence="18" key="1">
    <citation type="submission" date="2025-08" db="UniProtKB">
        <authorList>
            <consortium name="RefSeq"/>
        </authorList>
    </citation>
    <scope>IDENTIFICATION</scope>
    <source>
        <tissue evidence="18">Muscle</tissue>
    </source>
</reference>
<dbReference type="InterPro" id="IPR003599">
    <property type="entry name" value="Ig_sub"/>
</dbReference>
<feature type="domain" description="Ig-like" evidence="16">
    <location>
        <begin position="430"/>
        <end position="516"/>
    </location>
</feature>
<feature type="domain" description="Ig-like" evidence="16">
    <location>
        <begin position="140"/>
        <end position="230"/>
    </location>
</feature>
<evidence type="ECO:0000256" key="7">
    <source>
        <dbReference type="ARBA" id="ARBA00022889"/>
    </source>
</evidence>
<dbReference type="FunFam" id="2.60.40.10:FF:000005">
    <property type="entry name" value="Neuronal cell adhesion molecule"/>
    <property type="match status" value="1"/>
</dbReference>
<dbReference type="GO" id="GO:0098632">
    <property type="term" value="F:cell-cell adhesion mediator activity"/>
    <property type="evidence" value="ECO:0007669"/>
    <property type="project" value="TreeGrafter"/>
</dbReference>
<dbReference type="Proteomes" id="UP001155660">
    <property type="component" value="Chromosome A4"/>
</dbReference>
<feature type="domain" description="Fibronectin type-III" evidence="17">
    <location>
        <begin position="724"/>
        <end position="818"/>
    </location>
</feature>
<evidence type="ECO:0000256" key="11">
    <source>
        <dbReference type="ARBA" id="ARBA00023180"/>
    </source>
</evidence>
<keyword evidence="3" id="KW-1003">Cell membrane</keyword>
<protein>
    <submittedName>
        <fullName evidence="18">Neuronal cell adhesion molecule-like isoform X4</fullName>
    </submittedName>
</protein>
<evidence type="ECO:0000259" key="16">
    <source>
        <dbReference type="PROSITE" id="PS50835"/>
    </source>
</evidence>
<comment type="similarity">
    <text evidence="2">Belongs to the immunoglobulin superfamily. L1/neurofascin/NgCAM family.</text>
</comment>
<keyword evidence="10" id="KW-1015">Disulfide bond</keyword>
<feature type="domain" description="Ig-like" evidence="16">
    <location>
        <begin position="244"/>
        <end position="334"/>
    </location>
</feature>
<evidence type="ECO:0000259" key="17">
    <source>
        <dbReference type="PROSITE" id="PS50853"/>
    </source>
</evidence>
<keyword evidence="12" id="KW-0393">Immunoglobulin domain</keyword>
<keyword evidence="4 14" id="KW-0812">Transmembrane</keyword>
<feature type="domain" description="Ig-like" evidence="16">
    <location>
        <begin position="337"/>
        <end position="424"/>
    </location>
</feature>
<evidence type="ECO:0000256" key="12">
    <source>
        <dbReference type="ARBA" id="ARBA00023319"/>
    </source>
</evidence>
<dbReference type="Pfam" id="PF00041">
    <property type="entry name" value="fn3"/>
    <property type="match status" value="4"/>
</dbReference>
<dbReference type="FunFam" id="2.60.40.10:FF:000038">
    <property type="entry name" value="Neuronal cell adhesion molecule"/>
    <property type="match status" value="1"/>
</dbReference>
<dbReference type="FunFam" id="2.60.40.10:FF:000363">
    <property type="entry name" value="neurofascin isoform X1"/>
    <property type="match status" value="1"/>
</dbReference>
<gene>
    <name evidence="18" type="primary">LOC109066988</name>
</gene>
<feature type="domain" description="Fibronectin type-III" evidence="17">
    <location>
        <begin position="624"/>
        <end position="719"/>
    </location>
</feature>
<name>A0A9Q9X5N3_CYPCA</name>
<evidence type="ECO:0000256" key="13">
    <source>
        <dbReference type="SAM" id="MobiDB-lite"/>
    </source>
</evidence>
<feature type="compositionally biased region" description="Basic and acidic residues" evidence="13">
    <location>
        <begin position="1069"/>
        <end position="1089"/>
    </location>
</feature>
<evidence type="ECO:0000256" key="14">
    <source>
        <dbReference type="SAM" id="Phobius"/>
    </source>
</evidence>
<dbReference type="InterPro" id="IPR003961">
    <property type="entry name" value="FN3_dom"/>
</dbReference>
<evidence type="ECO:0000256" key="2">
    <source>
        <dbReference type="ARBA" id="ARBA00008588"/>
    </source>
</evidence>
<feature type="chain" id="PRO_5040315148" evidence="15">
    <location>
        <begin position="26"/>
        <end position="1173"/>
    </location>
</feature>
<evidence type="ECO:0000256" key="1">
    <source>
        <dbReference type="ARBA" id="ARBA00004251"/>
    </source>
</evidence>
<dbReference type="FunFam" id="2.60.40.10:FF:000057">
    <property type="entry name" value="neural cell adhesion molecule L1"/>
    <property type="match status" value="1"/>
</dbReference>
<evidence type="ECO:0000313" key="18">
    <source>
        <dbReference type="RefSeq" id="XP_042595697.1"/>
    </source>
</evidence>
<dbReference type="PROSITE" id="PS50835">
    <property type="entry name" value="IG_LIKE"/>
    <property type="match status" value="6"/>
</dbReference>
<dbReference type="FunFam" id="2.60.40.10:FF:000347">
    <property type="entry name" value="Neuronal cell adhesion molecule"/>
    <property type="match status" value="1"/>
</dbReference>
<feature type="compositionally biased region" description="Polar residues" evidence="13">
    <location>
        <begin position="1156"/>
        <end position="1173"/>
    </location>
</feature>
<evidence type="ECO:0000256" key="3">
    <source>
        <dbReference type="ARBA" id="ARBA00022475"/>
    </source>
</evidence>
<evidence type="ECO:0000256" key="4">
    <source>
        <dbReference type="ARBA" id="ARBA00022692"/>
    </source>
</evidence>
<dbReference type="InterPro" id="IPR013098">
    <property type="entry name" value="Ig_I-set"/>
</dbReference>
<feature type="domain" description="Fibronectin type-III" evidence="17">
    <location>
        <begin position="929"/>
        <end position="1025"/>
    </location>
</feature>
<feature type="transmembrane region" description="Helical" evidence="14">
    <location>
        <begin position="1039"/>
        <end position="1060"/>
    </location>
</feature>